<evidence type="ECO:0000259" key="4">
    <source>
        <dbReference type="SMART" id="SM00642"/>
    </source>
</evidence>
<sequence length="545" mass="61903">MSVRDRWYQDAVLYCLDVETYHDANGDGVGDFAGLTAKLDHIAGLGATCIWLLPFYPTPNRDNGYDVCDHYAVDPRLGTLGDFVEFIRAAEDRGLRVIVDLVVNHTSDQHPWFQEARDPDSDRHDWYVWSDEKPEDADEGMIFPGEQETVWTYDRKAKRYYLHRFYEHQPDLNIANPHVRAEIERVMGFWLRLGVSGFRIDAAPFLIEHKGIDEVSGKADPYEYLRDFRTFLSWRRGDAVLLAEANVAPGEVPHYFGDGEKLHMLFNFVLNQHLFLALARQRKAPLERGLLLPPKPPDEGQWATFLRNHDELALGRLTEAQRDEIAEAFAPDRESMWVYDRGPRRRVPPMLDGDAARVRMAYSLMLSLPGSPVIRYGEEIGMGDDLSLPERTAVRTPMQWSDKPNAGFTSSDEPVRPVIDSGPFRYQAVNVDRQRREPDSLLMWMERAIRARKEADVFGRGDWHVVDTDHAAVFAHVCKRGGRAAAAVHNLSDAEAEAALDLSAYADRTPLDLLDPGDGLPGITGGTLSLSLPPYGFRWFRLDRA</sequence>
<evidence type="ECO:0000313" key="5">
    <source>
        <dbReference type="EMBL" id="PAP75223.1"/>
    </source>
</evidence>
<evidence type="ECO:0000313" key="6">
    <source>
        <dbReference type="Proteomes" id="UP000216339"/>
    </source>
</evidence>
<reference evidence="5 6" key="1">
    <citation type="submission" date="2016-11" db="EMBL/GenBank/DDBJ databases">
        <title>Study of marine rhodopsin-containing bacteria.</title>
        <authorList>
            <person name="Yoshizawa S."/>
            <person name="Kumagai Y."/>
            <person name="Kogure K."/>
        </authorList>
    </citation>
    <scope>NUCLEOTIDE SEQUENCE [LARGE SCALE GENOMIC DNA]</scope>
    <source>
        <strain evidence="5 6">SAORIC-28</strain>
    </source>
</reference>
<dbReference type="InterPro" id="IPR045857">
    <property type="entry name" value="O16G_dom_2"/>
</dbReference>
<dbReference type="InterPro" id="IPR006047">
    <property type="entry name" value="GH13_cat_dom"/>
</dbReference>
<dbReference type="GO" id="GO:0005975">
    <property type="term" value="P:carbohydrate metabolic process"/>
    <property type="evidence" value="ECO:0007669"/>
    <property type="project" value="InterPro"/>
</dbReference>
<gene>
    <name evidence="5" type="ORF">BSZ37_01580</name>
</gene>
<dbReference type="GO" id="GO:0004556">
    <property type="term" value="F:alpha-amylase activity"/>
    <property type="evidence" value="ECO:0007669"/>
    <property type="project" value="UniProtKB-UniRule"/>
</dbReference>
<dbReference type="Proteomes" id="UP000216339">
    <property type="component" value="Unassembled WGS sequence"/>
</dbReference>
<dbReference type="OrthoDB" id="9806009at2"/>
<dbReference type="PANTHER" id="PTHR10357">
    <property type="entry name" value="ALPHA-AMYLASE FAMILY MEMBER"/>
    <property type="match status" value="1"/>
</dbReference>
<proteinExistence type="inferred from homology"/>
<dbReference type="EMBL" id="MQWD01000001">
    <property type="protein sequence ID" value="PAP75223.1"/>
    <property type="molecule type" value="Genomic_DNA"/>
</dbReference>
<keyword evidence="3" id="KW-0119">Carbohydrate metabolism</keyword>
<keyword evidence="6" id="KW-1185">Reference proteome</keyword>
<keyword evidence="3" id="KW-0326">Glycosidase</keyword>
<comment type="catalytic activity">
    <reaction evidence="3">
        <text>Endohydrolysis of (1-&gt;4)-alpha-D-glucosidic linkages in polysaccharides containing three or more (1-&gt;4)-alpha-linked D-glucose units.</text>
        <dbReference type="EC" id="3.2.1.1"/>
    </reaction>
</comment>
<keyword evidence="3" id="KW-0378">Hydrolase</keyword>
<comment type="similarity">
    <text evidence="1 2">Belongs to the glycosyl hydrolase 13 family.</text>
</comment>
<comment type="caution">
    <text evidence="5">The sequence shown here is derived from an EMBL/GenBank/DDBJ whole genome shotgun (WGS) entry which is preliminary data.</text>
</comment>
<evidence type="ECO:0000256" key="3">
    <source>
        <dbReference type="RuleBase" id="RU361134"/>
    </source>
</evidence>
<dbReference type="CDD" id="cd11334">
    <property type="entry name" value="AmyAc_TreS"/>
    <property type="match status" value="1"/>
</dbReference>
<evidence type="ECO:0000256" key="2">
    <source>
        <dbReference type="RuleBase" id="RU003615"/>
    </source>
</evidence>
<dbReference type="SMART" id="SM00642">
    <property type="entry name" value="Aamy"/>
    <property type="match status" value="1"/>
</dbReference>
<evidence type="ECO:0000256" key="1">
    <source>
        <dbReference type="ARBA" id="ARBA00008061"/>
    </source>
</evidence>
<dbReference type="GO" id="GO:0043169">
    <property type="term" value="F:cation binding"/>
    <property type="evidence" value="ECO:0007669"/>
    <property type="project" value="InterPro"/>
</dbReference>
<dbReference type="InterPro" id="IPR017853">
    <property type="entry name" value="GH"/>
</dbReference>
<dbReference type="PRINTS" id="PR00110">
    <property type="entry name" value="ALPHAAMYLASE"/>
</dbReference>
<dbReference type="InterPro" id="IPR032091">
    <property type="entry name" value="Malt_amylase-like_C"/>
</dbReference>
<dbReference type="AlphaFoldDB" id="A0A271IVH3"/>
<dbReference type="InterPro" id="IPR013780">
    <property type="entry name" value="Glyco_hydro_b"/>
</dbReference>
<dbReference type="PANTHER" id="PTHR10357:SF219">
    <property type="entry name" value="MALTOSE ALPHA-D-GLUCOSYLTRANSFERASE"/>
    <property type="match status" value="1"/>
</dbReference>
<dbReference type="SUPFAM" id="SSF51445">
    <property type="entry name" value="(Trans)glycosidases"/>
    <property type="match status" value="1"/>
</dbReference>
<dbReference type="EC" id="3.2.1.1" evidence="3"/>
<dbReference type="Gene3D" id="3.20.20.80">
    <property type="entry name" value="Glycosidases"/>
    <property type="match status" value="1"/>
</dbReference>
<accession>A0A271IVH3</accession>
<dbReference type="RefSeq" id="WP_095508859.1">
    <property type="nucleotide sequence ID" value="NZ_MQWD01000001.1"/>
</dbReference>
<dbReference type="InterPro" id="IPR006046">
    <property type="entry name" value="Alpha_amylase"/>
</dbReference>
<organism evidence="5 6">
    <name type="scientific">Rubrivirga marina</name>
    <dbReference type="NCBI Taxonomy" id="1196024"/>
    <lineage>
        <taxon>Bacteria</taxon>
        <taxon>Pseudomonadati</taxon>
        <taxon>Rhodothermota</taxon>
        <taxon>Rhodothermia</taxon>
        <taxon>Rhodothermales</taxon>
        <taxon>Rubricoccaceae</taxon>
        <taxon>Rubrivirga</taxon>
    </lineage>
</organism>
<dbReference type="Pfam" id="PF00128">
    <property type="entry name" value="Alpha-amylase"/>
    <property type="match status" value="1"/>
</dbReference>
<dbReference type="Gene3D" id="3.90.400.10">
    <property type="entry name" value="Oligo-1,6-glucosidase, Domain 2"/>
    <property type="match status" value="1"/>
</dbReference>
<dbReference type="Gene3D" id="2.60.40.1180">
    <property type="entry name" value="Golgi alpha-mannosidase II"/>
    <property type="match status" value="1"/>
</dbReference>
<dbReference type="Pfam" id="PF16657">
    <property type="entry name" value="Malt_amylase_C"/>
    <property type="match status" value="1"/>
</dbReference>
<name>A0A271IVH3_9BACT</name>
<feature type="domain" description="Glycosyl hydrolase family 13 catalytic" evidence="4">
    <location>
        <begin position="15"/>
        <end position="425"/>
    </location>
</feature>
<protein>
    <recommendedName>
        <fullName evidence="3">Alpha-amylase</fullName>
        <ecNumber evidence="3">3.2.1.1</ecNumber>
    </recommendedName>
</protein>
<dbReference type="SUPFAM" id="SSF51011">
    <property type="entry name" value="Glycosyl hydrolase domain"/>
    <property type="match status" value="1"/>
</dbReference>